<organism evidence="1 2">
    <name type="scientific">Dioscorea alata</name>
    <name type="common">Purple yam</name>
    <dbReference type="NCBI Taxonomy" id="55571"/>
    <lineage>
        <taxon>Eukaryota</taxon>
        <taxon>Viridiplantae</taxon>
        <taxon>Streptophyta</taxon>
        <taxon>Embryophyta</taxon>
        <taxon>Tracheophyta</taxon>
        <taxon>Spermatophyta</taxon>
        <taxon>Magnoliopsida</taxon>
        <taxon>Liliopsida</taxon>
        <taxon>Dioscoreales</taxon>
        <taxon>Dioscoreaceae</taxon>
        <taxon>Dioscorea</taxon>
    </lineage>
</organism>
<keyword evidence="1" id="KW-0547">Nucleotide-binding</keyword>
<proteinExistence type="predicted"/>
<evidence type="ECO:0000313" key="2">
    <source>
        <dbReference type="Proteomes" id="UP000827976"/>
    </source>
</evidence>
<sequence>MDYSMNVSSMLSRRDPIQQEKEEQQEHVQQLRGPNGEDTLLASSVHGVQGGNNLSPSSAAIPCSQSSDKLSALYQENQNEGEGVHQHGEFQQQAYYQLAPQTAIPQKLYGNLCAQQSGQNSNGGLSESDPNLLQSAFRIQMQQGITSADRPNELKPSQIPIQQSHSSGMMMIGQQVPVDLQNIANAQLRLQLQTKTNARLAATNRSTVTSVGGRCSYQPSWQQQARPPLSLPSSRLGTSFDALVAQMGHLSPQLAIPPGFQSSGGATTMLNSNNFRMQQQQNGVRHSDNHNEMVPKHPIEAVNQGKSIDLSQSSQWTSCNAMNLSSPKNMPTPPVTRRMANLMPMKQNLHMSQGASSSSGGSGIQAPSRGESIQLPQPRLGFGFTKMQYVTFKTQVLAFKRLRRGDKALPFEMLISITPPPLHLPHQHTFLEHIIKRTDGRQERVADFSKSKVHASVKVENFQGKENVTSSGHMPAVEEGSQMFNVQGYCNPYQANVSPAESTRFPTLSPTVGHGQLAFAGNILVPNNISRRKCPAPHLGHSSFMRNSRHGSSGETKSDPSKKLSLAYDTNHLLTAEGIAILNKKITESLNKIGSLLSLNLERKRIKPDVVLRLQIEEKKLRLSNFQARLRDEVTQRQEEILAMPDNIYQKFSRQCQRQRTNLLRQSQQVHEKLRKGKLKSINLGRKKFLEAHSAIRDARSFCNRGVMKFHERMLKSFPKKKDEDRTKRMEALKNNDVDRYREMLLEQQVGISGAAAERFSILSSFLSQTEEYILKLGQKLIATKEQQEQEPTASGTEVAVRSQGLSEDDVKNAVACAREDVMVRNNFCAPNAQKDSSSVSKYYNLAHAMNEIVTQPSLLQGGTLRDYQIVGLKWMLSLYNNELNGILADEMGLGKTVQVMALIAYLMEFKGNHGPHLIIVPNAVLVNWKSELFKWLPSVSCIFYVGTKEQRLKIFTEAVCAVKFNVLVTSYEFVMHDRSKLSKVDWKYIIIDEAQRMKDRESVLARNLDRYRCQRRLLLTGTPLQNDLKELWSLLNLLLPEVFDNHKTFHDWFSKPLCKVASSHNSEDEWLETEKKVIIIHRLHQILEPFVLRRRVEDVEGALPPKVSVVVRCRMSAVQSCIYDWIRDSGTIRLYPEHEMRKVQRNPKYNVKKYTNLTNKCIELRKVCNHPLLNYPYFNDYSKDFIVRSCGKLWVLDRILMKLKRAGHRVLLFSTMTSLLDIVEEYLQWRKLIYARIDGKSSLQNRETAITYFNSPDSDCFIFLLSIRAAGKGLNLQTADTVVIYDPDPNPQNEVQAMARVHRIGQMRPVKVIYMETVAAEKISSSEKDDDMKNGGTGDLEDGLAPKERYKASIESLIRSKIQQYKIKMADEVINAGRFDQITTHEERRLTLETLLHHEERNQETVHDVPTLKEVNRMIARSEEEIKLFDQMDEEFDQSEEMIMKIHQVPEWLRASSEELNSIISSSSKKPSKSILTGNIDDKSGKKRGRPKGSKNQKKSSIVRELDYKFDEDSGASSEVGEYSSGEEEVEIEDSEDEKLSDKDQFDEVDPVFGGVQIKLSQPIGQQPNKKRICSIPKSEVAQHFSEVPLKLKHDHDMMLKTHPKIEPSNEPILVQCYKRDSSSLNKKCFFSSRNLSLTALPEHEPLGFLSGLADGSSQDADSRRKDCVGENMSYSTQRKCMYVVSTLRRRIEQDGNQIIPALSVFWKMASQAGATTTLDLQKIKQKVERSEYDNVVNFIEDVQLAFKVAVKFYNYSNQARYEAMKLNTIFFDIMKTLFPETDIEASKYSIIFFQPVGGLIKGRTSAHKHDSEFHTGSNSSANVTAGQSSPLALLLGDVVIGKKKRKQRERSSVMTWFPLQQQEEHNGGHGTSMVSEVQQAAKRMRIDGGKIKAN</sequence>
<keyword evidence="2" id="KW-1185">Reference proteome</keyword>
<keyword evidence="1" id="KW-0378">Hydrolase</keyword>
<keyword evidence="1" id="KW-0067">ATP-binding</keyword>
<comment type="caution">
    <text evidence="1">The sequence shown here is derived from an EMBL/GenBank/DDBJ whole genome shotgun (WGS) entry which is preliminary data.</text>
</comment>
<accession>A0ACB7V813</accession>
<gene>
    <name evidence="1" type="ORF">IHE45_11G087000</name>
</gene>
<dbReference type="Proteomes" id="UP000827976">
    <property type="component" value="Chromosome 11"/>
</dbReference>
<name>A0ACB7V813_DIOAL</name>
<keyword evidence="1" id="KW-0347">Helicase</keyword>
<dbReference type="EMBL" id="CM037021">
    <property type="protein sequence ID" value="KAH7669570.1"/>
    <property type="molecule type" value="Genomic_DNA"/>
</dbReference>
<evidence type="ECO:0000313" key="1">
    <source>
        <dbReference type="EMBL" id="KAH7669570.1"/>
    </source>
</evidence>
<reference evidence="2" key="1">
    <citation type="journal article" date="2022" name="Nat. Commun.">
        <title>Chromosome evolution and the genetic basis of agronomically important traits in greater yam.</title>
        <authorList>
            <person name="Bredeson J.V."/>
            <person name="Lyons J.B."/>
            <person name="Oniyinde I.O."/>
            <person name="Okereke N.R."/>
            <person name="Kolade O."/>
            <person name="Nnabue I."/>
            <person name="Nwadili C.O."/>
            <person name="Hribova E."/>
            <person name="Parker M."/>
            <person name="Nwogha J."/>
            <person name="Shu S."/>
            <person name="Carlson J."/>
            <person name="Kariba R."/>
            <person name="Muthemba S."/>
            <person name="Knop K."/>
            <person name="Barton G.J."/>
            <person name="Sherwood A.V."/>
            <person name="Lopez-Montes A."/>
            <person name="Asiedu R."/>
            <person name="Jamnadass R."/>
            <person name="Muchugi A."/>
            <person name="Goodstein D."/>
            <person name="Egesi C.N."/>
            <person name="Featherston J."/>
            <person name="Asfaw A."/>
            <person name="Simpson G.G."/>
            <person name="Dolezel J."/>
            <person name="Hendre P.S."/>
            <person name="Van Deynze A."/>
            <person name="Kumar P.L."/>
            <person name="Obidiegwu J.E."/>
            <person name="Bhattacharjee R."/>
            <person name="Rokhsar D.S."/>
        </authorList>
    </citation>
    <scope>NUCLEOTIDE SEQUENCE [LARGE SCALE GENOMIC DNA]</scope>
    <source>
        <strain evidence="2">cv. TDa95/00328</strain>
    </source>
</reference>
<dbReference type="EC" id="3.6.4.12" evidence="1"/>
<protein>
    <submittedName>
        <fullName evidence="1">DNA helicase protein</fullName>
        <ecNumber evidence="1">3.6.4.12</ecNumber>
    </submittedName>
</protein>